<organism evidence="10 11">
    <name type="scientific">Eikenella glucosivorans</name>
    <dbReference type="NCBI Taxonomy" id="2766967"/>
    <lineage>
        <taxon>Bacteria</taxon>
        <taxon>Pseudomonadati</taxon>
        <taxon>Pseudomonadota</taxon>
        <taxon>Betaproteobacteria</taxon>
        <taxon>Neisseriales</taxon>
        <taxon>Neisseriaceae</taxon>
        <taxon>Eikenella</taxon>
    </lineage>
</organism>
<reference evidence="10 11" key="1">
    <citation type="submission" date="2020-09" db="EMBL/GenBank/DDBJ databases">
        <title>Eikenella S3660 sp. nov., isolated from a throat swab.</title>
        <authorList>
            <person name="Buhl M."/>
        </authorList>
    </citation>
    <scope>NUCLEOTIDE SEQUENCE [LARGE SCALE GENOMIC DNA]</scope>
    <source>
        <strain evidence="10 11">S3360</strain>
    </source>
</reference>
<keyword evidence="3 7" id="KW-0812">Transmembrane</keyword>
<dbReference type="InterPro" id="IPR032692">
    <property type="entry name" value="YccS_N"/>
</dbReference>
<protein>
    <submittedName>
        <fullName evidence="10">TIGR01666 family membrane protein</fullName>
    </submittedName>
</protein>
<keyword evidence="5 7" id="KW-0472">Membrane</keyword>
<dbReference type="EMBL" id="JACSGR010000001">
    <property type="protein sequence ID" value="MBH5328155.1"/>
    <property type="molecule type" value="Genomic_DNA"/>
</dbReference>
<dbReference type="PANTHER" id="PTHR30509:SF8">
    <property type="entry name" value="INNER MEMBRANE PROTEIN YCCS"/>
    <property type="match status" value="1"/>
</dbReference>
<keyword evidence="11" id="KW-1185">Reference proteome</keyword>
<dbReference type="Proteomes" id="UP000768471">
    <property type="component" value="Unassembled WGS sequence"/>
</dbReference>
<evidence type="ECO:0000256" key="1">
    <source>
        <dbReference type="ARBA" id="ARBA00004651"/>
    </source>
</evidence>
<dbReference type="InterPro" id="IPR010019">
    <property type="entry name" value="Integral_membrane_YccS"/>
</dbReference>
<evidence type="ECO:0000259" key="9">
    <source>
        <dbReference type="Pfam" id="PF13515"/>
    </source>
</evidence>
<dbReference type="Pfam" id="PF13515">
    <property type="entry name" value="FUSC_2"/>
    <property type="match status" value="1"/>
</dbReference>
<evidence type="ECO:0000256" key="5">
    <source>
        <dbReference type="ARBA" id="ARBA00023136"/>
    </source>
</evidence>
<name>A0ABS0N782_9NEIS</name>
<dbReference type="PANTHER" id="PTHR30509">
    <property type="entry name" value="P-HYDROXYBENZOIC ACID EFFLUX PUMP SUBUNIT-RELATED"/>
    <property type="match status" value="1"/>
</dbReference>
<feature type="transmembrane region" description="Helical" evidence="7">
    <location>
        <begin position="20"/>
        <end position="40"/>
    </location>
</feature>
<dbReference type="InterPro" id="IPR010020">
    <property type="entry name" value="Integral_membrane_YCCS_YHJK"/>
</dbReference>
<evidence type="ECO:0000256" key="6">
    <source>
        <dbReference type="ARBA" id="ARBA00043993"/>
    </source>
</evidence>
<dbReference type="InterPro" id="IPR049453">
    <property type="entry name" value="Memb_transporter_dom"/>
</dbReference>
<evidence type="ECO:0000256" key="2">
    <source>
        <dbReference type="ARBA" id="ARBA00022475"/>
    </source>
</evidence>
<comment type="subcellular location">
    <subcellularLocation>
        <location evidence="1">Cell membrane</location>
        <topology evidence="1">Multi-pass membrane protein</topology>
    </subcellularLocation>
</comment>
<evidence type="ECO:0000313" key="11">
    <source>
        <dbReference type="Proteomes" id="UP000768471"/>
    </source>
</evidence>
<evidence type="ECO:0000259" key="8">
    <source>
        <dbReference type="Pfam" id="PF12805"/>
    </source>
</evidence>
<evidence type="ECO:0000313" key="10">
    <source>
        <dbReference type="EMBL" id="MBH5328155.1"/>
    </source>
</evidence>
<evidence type="ECO:0000256" key="3">
    <source>
        <dbReference type="ARBA" id="ARBA00022692"/>
    </source>
</evidence>
<feature type="domain" description="Integral membrane bound transporter" evidence="9">
    <location>
        <begin position="390"/>
        <end position="512"/>
    </location>
</feature>
<comment type="similarity">
    <text evidence="6">Belongs to the YccS/YhfK family.</text>
</comment>
<feature type="transmembrane region" description="Helical" evidence="7">
    <location>
        <begin position="126"/>
        <end position="147"/>
    </location>
</feature>
<feature type="transmembrane region" description="Helical" evidence="7">
    <location>
        <begin position="52"/>
        <end position="69"/>
    </location>
</feature>
<dbReference type="NCBIfam" id="TIGR01666">
    <property type="entry name" value="YCCS"/>
    <property type="match status" value="1"/>
</dbReference>
<accession>A0ABS0N782</accession>
<dbReference type="Pfam" id="PF12805">
    <property type="entry name" value="FUSC-like"/>
    <property type="match status" value="1"/>
</dbReference>
<evidence type="ECO:0000256" key="4">
    <source>
        <dbReference type="ARBA" id="ARBA00022989"/>
    </source>
</evidence>
<feature type="transmembrane region" description="Helical" evidence="7">
    <location>
        <begin position="75"/>
        <end position="94"/>
    </location>
</feature>
<feature type="domain" description="Integral membrane protein YccS N-terminal" evidence="8">
    <location>
        <begin position="52"/>
        <end position="330"/>
    </location>
</feature>
<proteinExistence type="inferred from homology"/>
<keyword evidence="4 7" id="KW-1133">Transmembrane helix</keyword>
<dbReference type="NCBIfam" id="TIGR01667">
    <property type="entry name" value="YCCS_YHFK"/>
    <property type="match status" value="1"/>
</dbReference>
<feature type="transmembrane region" description="Helical" evidence="7">
    <location>
        <begin position="448"/>
        <end position="465"/>
    </location>
</feature>
<sequence length="718" mass="79125">MLATLPMLASVCTAVLAVWYWQRPLMCMPLVLGIIAGALVDLDNRLTGRIKNVLLTIAAFSVSSLAVQLTFGRPLLFLAAMTALTFVFTLSGAVSLRYRTISFGTLVVALYTILTIRHSIGWYANTLLILCGTLLYSGNTLLLHLILPHRPVQDSMAAAYSELAAYLDIKAQFFDPDDTENLEQRQIELAMQNGKVTAAFNQVRSALFYRMRGQHRHPRTTRMLHDYFAAQDIHERAAASYIGEYRRFVADLSHSDLIFRIQRLIEWQAQACRDTAQSLRQGGEPPTNAKLDKLMAGICRSLQHHQADPAASNPDLPRLLDNLGGINYQLTHLARIQDAGSASGNSEQTRIVREDQGGWRHILTTLHSHLNFDSAVFRHAVRLAIVVFVCIALIESLRLPMGYWILLTAVFVCQPNYSATKSRLAQRMAGTLAGVAAGSLLPYFTPSLPTQLAVVALSSTLFFFFRTNKYSYSTFFITIQALTNLYIAGLHGADALPWRLLDTLIGCGIAWWAVSMLWPDWHYLSLPHTAGQALASHAGYLKTIARQLQRGSRCDDAAYRIARRRAHESAAQLSSTLSDMSGQPKQYAASLPGGFTLLKTVYALSAYISALGAYRSHLSAEPADSAFLQAFGSAAEQSAHLLAQLPKLSCQDFQAAYANLQQQLDKLRPGNTADPHAHTLWQQLTLIAKLLPPAHQALHAVPSPSLPLPNPPSQTKAT</sequence>
<feature type="transmembrane region" description="Helical" evidence="7">
    <location>
        <begin position="101"/>
        <end position="120"/>
    </location>
</feature>
<evidence type="ECO:0000256" key="7">
    <source>
        <dbReference type="SAM" id="Phobius"/>
    </source>
</evidence>
<feature type="transmembrane region" description="Helical" evidence="7">
    <location>
        <begin position="472"/>
        <end position="492"/>
    </location>
</feature>
<keyword evidence="2" id="KW-1003">Cell membrane</keyword>
<comment type="caution">
    <text evidence="10">The sequence shown here is derived from an EMBL/GenBank/DDBJ whole genome shotgun (WGS) entry which is preliminary data.</text>
</comment>
<gene>
    <name evidence="10" type="primary">yccS</name>
    <name evidence="10" type="ORF">H9Q10_00495</name>
</gene>